<protein>
    <submittedName>
        <fullName evidence="1">Uncharacterized protein</fullName>
    </submittedName>
</protein>
<reference evidence="1" key="1">
    <citation type="journal article" date="2018" name="Nat. Plants">
        <title>Whole-genome landscape of Medicago truncatula symbiotic genes.</title>
        <authorList>
            <person name="Pecrix Y."/>
            <person name="Gamas P."/>
            <person name="Carrere S."/>
        </authorList>
    </citation>
    <scope>NUCLEOTIDE SEQUENCE</scope>
    <source>
        <tissue evidence="1">Leaves</tissue>
    </source>
</reference>
<dbReference type="Gramene" id="rna7004">
    <property type="protein sequence ID" value="RHN82814.1"/>
    <property type="gene ID" value="gene7004"/>
</dbReference>
<dbReference type="EMBL" id="PSQE01000001">
    <property type="protein sequence ID" value="RHN82814.1"/>
    <property type="molecule type" value="Genomic_DNA"/>
</dbReference>
<dbReference type="AlphaFoldDB" id="A0A396K085"/>
<dbReference type="Proteomes" id="UP000265566">
    <property type="component" value="Chromosome 1"/>
</dbReference>
<accession>A0A396K085</accession>
<sequence length="75" mass="8533">MLHPFSVIFYPPSNQPTAASSPRLRHHYPLTLFLDPSQPYTISLLLNTSITISLFLLSPSTQDFSLLHHVYCSFN</sequence>
<organism evidence="1">
    <name type="scientific">Medicago truncatula</name>
    <name type="common">Barrel medic</name>
    <name type="synonym">Medicago tribuloides</name>
    <dbReference type="NCBI Taxonomy" id="3880"/>
    <lineage>
        <taxon>Eukaryota</taxon>
        <taxon>Viridiplantae</taxon>
        <taxon>Streptophyta</taxon>
        <taxon>Embryophyta</taxon>
        <taxon>Tracheophyta</taxon>
        <taxon>Spermatophyta</taxon>
        <taxon>Magnoliopsida</taxon>
        <taxon>eudicotyledons</taxon>
        <taxon>Gunneridae</taxon>
        <taxon>Pentapetalae</taxon>
        <taxon>rosids</taxon>
        <taxon>fabids</taxon>
        <taxon>Fabales</taxon>
        <taxon>Fabaceae</taxon>
        <taxon>Papilionoideae</taxon>
        <taxon>50 kb inversion clade</taxon>
        <taxon>NPAAA clade</taxon>
        <taxon>Hologalegina</taxon>
        <taxon>IRL clade</taxon>
        <taxon>Trifolieae</taxon>
        <taxon>Medicago</taxon>
    </lineage>
</organism>
<evidence type="ECO:0000313" key="1">
    <source>
        <dbReference type="EMBL" id="RHN82814.1"/>
    </source>
</evidence>
<gene>
    <name evidence="1" type="ORF">MtrunA17_Chr1g0213821</name>
</gene>
<comment type="caution">
    <text evidence="1">The sequence shown here is derived from an EMBL/GenBank/DDBJ whole genome shotgun (WGS) entry which is preliminary data.</text>
</comment>
<proteinExistence type="predicted"/>
<name>A0A396K085_MEDTR</name>